<dbReference type="PROSITE" id="PS51755">
    <property type="entry name" value="OMPR_PHOB"/>
    <property type="match status" value="1"/>
</dbReference>
<dbReference type="InterPro" id="IPR001867">
    <property type="entry name" value="OmpR/PhoB-type_DNA-bd"/>
</dbReference>
<keyword evidence="8" id="KW-1185">Reference proteome</keyword>
<gene>
    <name evidence="7" type="ORF">GCM10011591_38100</name>
</gene>
<dbReference type="Pfam" id="PF03704">
    <property type="entry name" value="BTAD"/>
    <property type="match status" value="1"/>
</dbReference>
<dbReference type="GO" id="GO:0003677">
    <property type="term" value="F:DNA binding"/>
    <property type="evidence" value="ECO:0007669"/>
    <property type="project" value="UniProtKB-UniRule"/>
</dbReference>
<dbReference type="InterPro" id="IPR051677">
    <property type="entry name" value="AfsR-DnrI-RedD_regulator"/>
</dbReference>
<dbReference type="CDD" id="cd15831">
    <property type="entry name" value="BTAD"/>
    <property type="match status" value="1"/>
</dbReference>
<evidence type="ECO:0000256" key="1">
    <source>
        <dbReference type="ARBA" id="ARBA00005820"/>
    </source>
</evidence>
<keyword evidence="4" id="KW-0804">Transcription</keyword>
<sequence length="234" mass="26443">MTRRAVLGYLLLHHNQVVPASRLRKALWADDAPPTARKIVQNSISTLRKTFVKHEFDGVELVTQTPGYLLRLDPDTVDLYRFRKLVRLGRRELDDGHPALARAYLRQALGMWSGAAMADLLEAGLGWNELSAIEDERLGAYEDCFDAELSCGLHRELTPELELLTTTAPQRESFCRQYMLALYRCGRQADALNFYQSSRAALVADLGVEPGHDLRRLHQLILTQDSSLTQRTPA</sequence>
<comment type="similarity">
    <text evidence="1">Belongs to the AfsR/DnrI/RedD regulatory family.</text>
</comment>
<dbReference type="InterPro" id="IPR016032">
    <property type="entry name" value="Sig_transdc_resp-reg_C-effctor"/>
</dbReference>
<comment type="caution">
    <text evidence="7">The sequence shown here is derived from an EMBL/GenBank/DDBJ whole genome shotgun (WGS) entry which is preliminary data.</text>
</comment>
<evidence type="ECO:0000256" key="5">
    <source>
        <dbReference type="PROSITE-ProRule" id="PRU01091"/>
    </source>
</evidence>
<protein>
    <recommendedName>
        <fullName evidence="6">OmpR/PhoB-type domain-containing protein</fullName>
    </recommendedName>
</protein>
<evidence type="ECO:0000313" key="8">
    <source>
        <dbReference type="Proteomes" id="UP000612956"/>
    </source>
</evidence>
<evidence type="ECO:0000256" key="3">
    <source>
        <dbReference type="ARBA" id="ARBA00023125"/>
    </source>
</evidence>
<evidence type="ECO:0000259" key="6">
    <source>
        <dbReference type="PROSITE" id="PS51755"/>
    </source>
</evidence>
<proteinExistence type="inferred from homology"/>
<dbReference type="GO" id="GO:0000160">
    <property type="term" value="P:phosphorelay signal transduction system"/>
    <property type="evidence" value="ECO:0007669"/>
    <property type="project" value="InterPro"/>
</dbReference>
<dbReference type="EMBL" id="BMMW01000004">
    <property type="protein sequence ID" value="GGK62225.1"/>
    <property type="molecule type" value="Genomic_DNA"/>
</dbReference>
<dbReference type="RefSeq" id="WP_188830400.1">
    <property type="nucleotide sequence ID" value="NZ_BMMW01000004.1"/>
</dbReference>
<reference evidence="7" key="2">
    <citation type="submission" date="2020-09" db="EMBL/GenBank/DDBJ databases">
        <authorList>
            <person name="Sun Q."/>
            <person name="Zhou Y."/>
        </authorList>
    </citation>
    <scope>NUCLEOTIDE SEQUENCE</scope>
    <source>
        <strain evidence="7">CGMCC 4.7278</strain>
    </source>
</reference>
<dbReference type="Gene3D" id="1.25.40.10">
    <property type="entry name" value="Tetratricopeptide repeat domain"/>
    <property type="match status" value="1"/>
</dbReference>
<dbReference type="PANTHER" id="PTHR35807">
    <property type="entry name" value="TRANSCRIPTIONAL REGULATOR REDD-RELATED"/>
    <property type="match status" value="1"/>
</dbReference>
<dbReference type="SMART" id="SM01043">
    <property type="entry name" value="BTAD"/>
    <property type="match status" value="1"/>
</dbReference>
<dbReference type="InterPro" id="IPR036388">
    <property type="entry name" value="WH-like_DNA-bd_sf"/>
</dbReference>
<feature type="domain" description="OmpR/PhoB-type" evidence="6">
    <location>
        <begin position="1"/>
        <end position="72"/>
    </location>
</feature>
<name>A0A917QPA6_9NOCA</name>
<evidence type="ECO:0000256" key="4">
    <source>
        <dbReference type="ARBA" id="ARBA00023163"/>
    </source>
</evidence>
<feature type="DNA-binding region" description="OmpR/PhoB-type" evidence="5">
    <location>
        <begin position="1"/>
        <end position="72"/>
    </location>
</feature>
<dbReference type="SUPFAM" id="SSF46894">
    <property type="entry name" value="C-terminal effector domain of the bipartite response regulators"/>
    <property type="match status" value="1"/>
</dbReference>
<dbReference type="AlphaFoldDB" id="A0A917QPA6"/>
<dbReference type="PANTHER" id="PTHR35807:SF1">
    <property type="entry name" value="TRANSCRIPTIONAL REGULATOR REDD"/>
    <property type="match status" value="1"/>
</dbReference>
<dbReference type="InterPro" id="IPR011990">
    <property type="entry name" value="TPR-like_helical_dom_sf"/>
</dbReference>
<dbReference type="InterPro" id="IPR005158">
    <property type="entry name" value="BTAD"/>
</dbReference>
<organism evidence="7 8">
    <name type="scientific">Nocardia camponoti</name>
    <dbReference type="NCBI Taxonomy" id="1616106"/>
    <lineage>
        <taxon>Bacteria</taxon>
        <taxon>Bacillati</taxon>
        <taxon>Actinomycetota</taxon>
        <taxon>Actinomycetes</taxon>
        <taxon>Mycobacteriales</taxon>
        <taxon>Nocardiaceae</taxon>
        <taxon>Nocardia</taxon>
    </lineage>
</organism>
<dbReference type="Gene3D" id="1.10.10.10">
    <property type="entry name" value="Winged helix-like DNA-binding domain superfamily/Winged helix DNA-binding domain"/>
    <property type="match status" value="1"/>
</dbReference>
<keyword evidence="3 5" id="KW-0238">DNA-binding</keyword>
<dbReference type="Pfam" id="PF00486">
    <property type="entry name" value="Trans_reg_C"/>
    <property type="match status" value="1"/>
</dbReference>
<dbReference type="Proteomes" id="UP000612956">
    <property type="component" value="Unassembled WGS sequence"/>
</dbReference>
<accession>A0A917QPA6</accession>
<evidence type="ECO:0000313" key="7">
    <source>
        <dbReference type="EMBL" id="GGK62225.1"/>
    </source>
</evidence>
<reference evidence="7" key="1">
    <citation type="journal article" date="2014" name="Int. J. Syst. Evol. Microbiol.">
        <title>Complete genome sequence of Corynebacterium casei LMG S-19264T (=DSM 44701T), isolated from a smear-ripened cheese.</title>
        <authorList>
            <consortium name="US DOE Joint Genome Institute (JGI-PGF)"/>
            <person name="Walter F."/>
            <person name="Albersmeier A."/>
            <person name="Kalinowski J."/>
            <person name="Ruckert C."/>
        </authorList>
    </citation>
    <scope>NUCLEOTIDE SEQUENCE</scope>
    <source>
        <strain evidence="7">CGMCC 4.7278</strain>
    </source>
</reference>
<dbReference type="SUPFAM" id="SSF48452">
    <property type="entry name" value="TPR-like"/>
    <property type="match status" value="1"/>
</dbReference>
<evidence type="ECO:0000256" key="2">
    <source>
        <dbReference type="ARBA" id="ARBA00023015"/>
    </source>
</evidence>
<dbReference type="GO" id="GO:0006355">
    <property type="term" value="P:regulation of DNA-templated transcription"/>
    <property type="evidence" value="ECO:0007669"/>
    <property type="project" value="InterPro"/>
</dbReference>
<keyword evidence="2" id="KW-0805">Transcription regulation</keyword>